<evidence type="ECO:0000256" key="5">
    <source>
        <dbReference type="ARBA" id="ARBA00023004"/>
    </source>
</evidence>
<evidence type="ECO:0000313" key="10">
    <source>
        <dbReference type="Proteomes" id="UP000070456"/>
    </source>
</evidence>
<name>A0A140L0Z3_9FIRM</name>
<dbReference type="InterPro" id="IPR020578">
    <property type="entry name" value="Aminotrans_V_PyrdxlP_BS"/>
</dbReference>
<dbReference type="GO" id="GO:0051536">
    <property type="term" value="F:iron-sulfur cluster binding"/>
    <property type="evidence" value="ECO:0007669"/>
    <property type="project" value="UniProtKB-KW"/>
</dbReference>
<organism evidence="9 10">
    <name type="scientific">Thermotalea metallivorans</name>
    <dbReference type="NCBI Taxonomy" id="520762"/>
    <lineage>
        <taxon>Bacteria</taxon>
        <taxon>Bacillati</taxon>
        <taxon>Bacillota</taxon>
        <taxon>Clostridia</taxon>
        <taxon>Peptostreptococcales</taxon>
        <taxon>Thermotaleaceae</taxon>
        <taxon>Thermotalea</taxon>
    </lineage>
</organism>
<evidence type="ECO:0000256" key="1">
    <source>
        <dbReference type="ARBA" id="ARBA00001933"/>
    </source>
</evidence>
<dbReference type="Gene3D" id="1.10.260.50">
    <property type="match status" value="1"/>
</dbReference>
<keyword evidence="10" id="KW-1185">Reference proteome</keyword>
<proteinExistence type="inferred from homology"/>
<evidence type="ECO:0000259" key="8">
    <source>
        <dbReference type="Pfam" id="PF00266"/>
    </source>
</evidence>
<dbReference type="STRING" id="520762.AN619_25360"/>
<evidence type="ECO:0000256" key="3">
    <source>
        <dbReference type="ARBA" id="ARBA00022723"/>
    </source>
</evidence>
<dbReference type="GO" id="GO:0031071">
    <property type="term" value="F:cysteine desulfurase activity"/>
    <property type="evidence" value="ECO:0007669"/>
    <property type="project" value="UniProtKB-EC"/>
</dbReference>
<reference evidence="9 10" key="1">
    <citation type="submission" date="2015-12" db="EMBL/GenBank/DDBJ databases">
        <title>Draft genome sequence of the thermoanaerobe Thermotalea metallivorans, an isolate from the runoff channel of the Great Artesian Basin, Australia.</title>
        <authorList>
            <person name="Patel B.K."/>
        </authorList>
    </citation>
    <scope>NUCLEOTIDE SEQUENCE [LARGE SCALE GENOMIC DNA]</scope>
    <source>
        <strain evidence="9 10">B2-1</strain>
    </source>
</reference>
<sequence>MVEVYLDNSATTKPMEEVVEIMVRALRDFYGNPSSLHRKGVEVEKLVKNARKQVAKALGVKDEEIIFTSGGTESNNLAILGAVEGNKRKGNRIITSRIEHPSVLNVFQHLETKGYEVIYLDVDEVGRVDLRQLKDHICDDTLLISLMHVNNEVGTIQPIEEIGRLLQHMKMKPIFHVDAIQSFGKVKFDPNKLGIDLVSVSGHKIHGPKGIGALYIRKGLKIAPIVFGGNQETGIRSGTENIPGILGLGVAAVHAFQHLSEHIRHMRFLRDRFLHRVKKEIDHIKINGLEGEGSAPHILNISFIGAKGEVLLHSLEQDGIYVSTGSACSSKKNVHSHVLKAMGLKNEEIEGAIRFSFAYHNTAEEIDFAVDRLKKHVADLRRIMMR</sequence>
<dbReference type="Pfam" id="PF00266">
    <property type="entry name" value="Aminotran_5"/>
    <property type="match status" value="1"/>
</dbReference>
<dbReference type="AlphaFoldDB" id="A0A140L0Z3"/>
<dbReference type="RefSeq" id="WP_334292202.1">
    <property type="nucleotide sequence ID" value="NZ_LOEE01000061.1"/>
</dbReference>
<dbReference type="Gene3D" id="3.90.1150.10">
    <property type="entry name" value="Aspartate Aminotransferase, domain 1"/>
    <property type="match status" value="1"/>
</dbReference>
<evidence type="ECO:0000313" key="9">
    <source>
        <dbReference type="EMBL" id="KXG74218.1"/>
    </source>
</evidence>
<keyword evidence="5" id="KW-0408">Iron</keyword>
<dbReference type="Gene3D" id="3.40.640.10">
    <property type="entry name" value="Type I PLP-dependent aspartate aminotransferase-like (Major domain)"/>
    <property type="match status" value="1"/>
</dbReference>
<dbReference type="InterPro" id="IPR015424">
    <property type="entry name" value="PyrdxlP-dep_Trfase"/>
</dbReference>
<dbReference type="PROSITE" id="PS00595">
    <property type="entry name" value="AA_TRANSFER_CLASS_5"/>
    <property type="match status" value="1"/>
</dbReference>
<dbReference type="EMBL" id="LOEE01000061">
    <property type="protein sequence ID" value="KXG74218.1"/>
    <property type="molecule type" value="Genomic_DNA"/>
</dbReference>
<evidence type="ECO:0000256" key="2">
    <source>
        <dbReference type="ARBA" id="ARBA00006490"/>
    </source>
</evidence>
<dbReference type="FunFam" id="3.40.640.10:FF:000084">
    <property type="entry name" value="IscS-like cysteine desulfurase"/>
    <property type="match status" value="1"/>
</dbReference>
<dbReference type="PATRIC" id="fig|520762.4.peg.2815"/>
<feature type="domain" description="Aminotransferase class V" evidence="8">
    <location>
        <begin position="4"/>
        <end position="367"/>
    </location>
</feature>
<keyword evidence="4" id="KW-0663">Pyridoxal phosphate</keyword>
<dbReference type="EC" id="2.8.1.7" evidence="9"/>
<keyword evidence="6" id="KW-0411">Iron-sulfur</keyword>
<dbReference type="PANTHER" id="PTHR11601:SF50">
    <property type="entry name" value="CYSTEINE DESULFURASE ISCS 2-RELATED"/>
    <property type="match status" value="1"/>
</dbReference>
<comment type="cofactor">
    <cofactor evidence="1 7">
        <name>pyridoxal 5'-phosphate</name>
        <dbReference type="ChEBI" id="CHEBI:597326"/>
    </cofactor>
</comment>
<comment type="caution">
    <text evidence="9">The sequence shown here is derived from an EMBL/GenBank/DDBJ whole genome shotgun (WGS) entry which is preliminary data.</text>
</comment>
<evidence type="ECO:0000256" key="6">
    <source>
        <dbReference type="ARBA" id="ARBA00023014"/>
    </source>
</evidence>
<evidence type="ECO:0000256" key="7">
    <source>
        <dbReference type="RuleBase" id="RU004504"/>
    </source>
</evidence>
<dbReference type="InterPro" id="IPR015422">
    <property type="entry name" value="PyrdxlP-dep_Trfase_small"/>
</dbReference>
<dbReference type="InterPro" id="IPR016454">
    <property type="entry name" value="Cysteine_dSase"/>
</dbReference>
<protein>
    <submittedName>
        <fullName evidence="9">Cysteine desulfurase NifS</fullName>
        <ecNumber evidence="9">2.8.1.7</ecNumber>
    </submittedName>
</protein>
<dbReference type="Proteomes" id="UP000070456">
    <property type="component" value="Unassembled WGS sequence"/>
</dbReference>
<dbReference type="PANTHER" id="PTHR11601">
    <property type="entry name" value="CYSTEINE DESULFURYLASE FAMILY MEMBER"/>
    <property type="match status" value="1"/>
</dbReference>
<dbReference type="PIRSF" id="PIRSF005572">
    <property type="entry name" value="NifS"/>
    <property type="match status" value="1"/>
</dbReference>
<accession>A0A140L0Z3</accession>
<keyword evidence="3" id="KW-0479">Metal-binding</keyword>
<dbReference type="InterPro" id="IPR015421">
    <property type="entry name" value="PyrdxlP-dep_Trfase_major"/>
</dbReference>
<gene>
    <name evidence="9" type="primary">nifS</name>
    <name evidence="9" type="ORF">AN619_25360</name>
</gene>
<dbReference type="NCBIfam" id="NF002806">
    <property type="entry name" value="PRK02948.1"/>
    <property type="match status" value="1"/>
</dbReference>
<dbReference type="GO" id="GO:0046872">
    <property type="term" value="F:metal ion binding"/>
    <property type="evidence" value="ECO:0007669"/>
    <property type="project" value="UniProtKB-KW"/>
</dbReference>
<comment type="similarity">
    <text evidence="2">Belongs to the class-V pyridoxal-phosphate-dependent aminotransferase family. NifS/IscS subfamily.</text>
</comment>
<evidence type="ECO:0000256" key="4">
    <source>
        <dbReference type="ARBA" id="ARBA00022898"/>
    </source>
</evidence>
<keyword evidence="9" id="KW-0808">Transferase</keyword>
<dbReference type="SUPFAM" id="SSF53383">
    <property type="entry name" value="PLP-dependent transferases"/>
    <property type="match status" value="1"/>
</dbReference>
<dbReference type="InterPro" id="IPR000192">
    <property type="entry name" value="Aminotrans_V_dom"/>
</dbReference>